<dbReference type="GO" id="GO:0006281">
    <property type="term" value="P:DNA repair"/>
    <property type="evidence" value="ECO:0007669"/>
    <property type="project" value="InterPro"/>
</dbReference>
<dbReference type="CDD" id="cd04861">
    <property type="entry name" value="LigD_Pol_like"/>
    <property type="match status" value="1"/>
</dbReference>
<dbReference type="NCBIfam" id="TIGR02777">
    <property type="entry name" value="LigD_PE_dom"/>
    <property type="match status" value="1"/>
</dbReference>
<dbReference type="InterPro" id="IPR014144">
    <property type="entry name" value="LigD_PE_domain"/>
</dbReference>
<dbReference type="RefSeq" id="WP_169927244.1">
    <property type="nucleotide sequence ID" value="NZ_CP012333.1"/>
</dbReference>
<dbReference type="Gene3D" id="3.30.470.30">
    <property type="entry name" value="DNA ligase/mRNA capping enzyme"/>
    <property type="match status" value="1"/>
</dbReference>
<dbReference type="GO" id="GO:0003910">
    <property type="term" value="F:DNA ligase (ATP) activity"/>
    <property type="evidence" value="ECO:0007669"/>
    <property type="project" value="InterPro"/>
</dbReference>
<evidence type="ECO:0000259" key="3">
    <source>
        <dbReference type="Pfam" id="PF13298"/>
    </source>
</evidence>
<name>A0A0K1PLM9_9BACT</name>
<dbReference type="SUPFAM" id="SSF56091">
    <property type="entry name" value="DNA ligase/mRNA capping enzyme, catalytic domain"/>
    <property type="match status" value="1"/>
</dbReference>
<feature type="region of interest" description="Disordered" evidence="1">
    <location>
        <begin position="1"/>
        <end position="36"/>
    </location>
</feature>
<sequence>MASKLSDYHRKRRAEATNEPFGGEGGDETASSAEESSSTLAGAYVVHLHDATRRHYDLRLEVGGVLASFAVPRGPSLNPDDKHLAVKTEDHPLEYLEFEDVIPESLYGAGPMIAWDRGKVTYLEGPAEQEIESGKLHFELRGLKLRGRWALVKLQKSDQKNLKGNEWLLFKKQDDHASKEKSLVEELPRSIYSGLTVEELERREAIGKDFLARAKKLGAPGLDPSLELLSPSRTLLTPVAAWLDKGLDKGGRDFVYDADLDGIRVFVARDGDVVTVQRDGEGPTPHAIEMFYPEVVRALRTLPVSRVAFDGQLVAFAESGHPSLSLLSRRAAQIARGEAAQATVETPVVFLATDVLVLGDRDLRSVPLEKRRSLLEALVPSQGVLRAPPPVEGPLETILAFCTTHGIPGVVAKKKGEPYGSGWAYVASEAPRRSQATVIHATSKVAASPHRVTVTNRSKVFWPTEGYTKGDLCDYYEAIADVILPYVAERPVILVRYPDGIEGKNFFQWNVPPGMPAWVRTLALRDDEGRPRRGFLLDDRATLLYVANLAAIPLHVLAARVPNLDVADFFTIDFDVKQSSLKNAVTLAKTLHEILGEIGLPGFPKTSGQTGLHVLVPLGPGQTFETARALADLLGRLLVERWPELATMERIVSKRGAKVYVDTGQTGTTRAIVAPYSVRAVAGATVSTPIAWDELGKELDPRRFTIKTVPERTHGKIGDPMKPMLTARPDIARAVSRLSELVGPLSSRAPDSRGSRGPRAPRE</sequence>
<dbReference type="InterPro" id="IPR012310">
    <property type="entry name" value="DNA_ligase_ATP-dep_cent"/>
</dbReference>
<dbReference type="GO" id="GO:0005524">
    <property type="term" value="F:ATP binding"/>
    <property type="evidence" value="ECO:0007669"/>
    <property type="project" value="InterPro"/>
</dbReference>
<dbReference type="Pfam" id="PF01068">
    <property type="entry name" value="DNA_ligase_A_M"/>
    <property type="match status" value="1"/>
</dbReference>
<evidence type="ECO:0000313" key="5">
    <source>
        <dbReference type="EMBL" id="AKU94296.1"/>
    </source>
</evidence>
<evidence type="ECO:0000256" key="1">
    <source>
        <dbReference type="SAM" id="MobiDB-lite"/>
    </source>
</evidence>
<gene>
    <name evidence="5" type="ORF">AKJ09_00960</name>
</gene>
<feature type="region of interest" description="Disordered" evidence="1">
    <location>
        <begin position="742"/>
        <end position="763"/>
    </location>
</feature>
<evidence type="ECO:0000259" key="2">
    <source>
        <dbReference type="Pfam" id="PF01068"/>
    </source>
</evidence>
<dbReference type="AlphaFoldDB" id="A0A0K1PLM9"/>
<dbReference type="InterPro" id="IPR014145">
    <property type="entry name" value="LigD_pol_dom"/>
</dbReference>
<evidence type="ECO:0000313" key="6">
    <source>
        <dbReference type="Proteomes" id="UP000064967"/>
    </source>
</evidence>
<dbReference type="InterPro" id="IPR052171">
    <property type="entry name" value="NHEJ_LigD"/>
</dbReference>
<dbReference type="STRING" id="1391654.AKJ09_00960"/>
<dbReference type="PANTHER" id="PTHR42705:SF2">
    <property type="entry name" value="BIFUNCTIONAL NON-HOMOLOGOUS END JOINING PROTEIN LIGD"/>
    <property type="match status" value="1"/>
</dbReference>
<dbReference type="Proteomes" id="UP000064967">
    <property type="component" value="Chromosome"/>
</dbReference>
<feature type="domain" description="DNA ligase D polymerase" evidence="4">
    <location>
        <begin position="468"/>
        <end position="720"/>
    </location>
</feature>
<feature type="compositionally biased region" description="Basic and acidic residues" evidence="1">
    <location>
        <begin position="750"/>
        <end position="763"/>
    </location>
</feature>
<accession>A0A0K1PLM9</accession>
<dbReference type="Pfam" id="PF21686">
    <property type="entry name" value="LigD_Prim-Pol"/>
    <property type="match status" value="1"/>
</dbReference>
<keyword evidence="6" id="KW-1185">Reference proteome</keyword>
<protein>
    <submittedName>
        <fullName evidence="5">ATP-dependent DNA ligase</fullName>
    </submittedName>
</protein>
<dbReference type="GO" id="GO:0006310">
    <property type="term" value="P:DNA recombination"/>
    <property type="evidence" value="ECO:0007669"/>
    <property type="project" value="InterPro"/>
</dbReference>
<feature type="domain" description="ATP-dependent DNA ligase family profile" evidence="2">
    <location>
        <begin position="244"/>
        <end position="420"/>
    </location>
</feature>
<reference evidence="5 6" key="1">
    <citation type="submission" date="2015-08" db="EMBL/GenBank/DDBJ databases">
        <authorList>
            <person name="Babu N.S."/>
            <person name="Beckwith C.J."/>
            <person name="Beseler K.G."/>
            <person name="Brison A."/>
            <person name="Carone J.V."/>
            <person name="Caskin T.P."/>
            <person name="Diamond M."/>
            <person name="Durham M.E."/>
            <person name="Foxe J.M."/>
            <person name="Go M."/>
            <person name="Henderson B.A."/>
            <person name="Jones I.B."/>
            <person name="McGettigan J.A."/>
            <person name="Micheletti S.J."/>
            <person name="Nasrallah M.E."/>
            <person name="Ortiz D."/>
            <person name="Piller C.R."/>
            <person name="Privatt S.R."/>
            <person name="Schneider S.L."/>
            <person name="Sharp S."/>
            <person name="Smith T.C."/>
            <person name="Stanton J.D."/>
            <person name="Ullery H.E."/>
            <person name="Wilson R.J."/>
            <person name="Serrano M.G."/>
            <person name="Buck G."/>
            <person name="Lee V."/>
            <person name="Wang Y."/>
            <person name="Carvalho R."/>
            <person name="Voegtly L."/>
            <person name="Shi R."/>
            <person name="Duckworth R."/>
            <person name="Johnson A."/>
            <person name="Loviza R."/>
            <person name="Walstead R."/>
            <person name="Shah Z."/>
            <person name="Kiflezghi M."/>
            <person name="Wade K."/>
            <person name="Ball S.L."/>
            <person name="Bradley K.W."/>
            <person name="Asai D.J."/>
            <person name="Bowman C.A."/>
            <person name="Russell D.A."/>
            <person name="Pope W.H."/>
            <person name="Jacobs-Sera D."/>
            <person name="Hendrix R.W."/>
            <person name="Hatfull G.F."/>
        </authorList>
    </citation>
    <scope>NUCLEOTIDE SEQUENCE [LARGE SCALE GENOMIC DNA]</scope>
    <source>
        <strain evidence="5 6">DSM 27648</strain>
    </source>
</reference>
<feature type="domain" description="DNA ligase D 3'-phosphoesterase" evidence="3">
    <location>
        <begin position="47"/>
        <end position="153"/>
    </location>
</feature>
<evidence type="ECO:0000259" key="4">
    <source>
        <dbReference type="Pfam" id="PF21686"/>
    </source>
</evidence>
<dbReference type="Pfam" id="PF13298">
    <property type="entry name" value="LigD_N"/>
    <property type="match status" value="1"/>
</dbReference>
<keyword evidence="5" id="KW-0436">Ligase</keyword>
<proteinExistence type="predicted"/>
<organism evidence="5 6">
    <name type="scientific">Labilithrix luteola</name>
    <dbReference type="NCBI Taxonomy" id="1391654"/>
    <lineage>
        <taxon>Bacteria</taxon>
        <taxon>Pseudomonadati</taxon>
        <taxon>Myxococcota</taxon>
        <taxon>Polyangia</taxon>
        <taxon>Polyangiales</taxon>
        <taxon>Labilitrichaceae</taxon>
        <taxon>Labilithrix</taxon>
    </lineage>
</organism>
<dbReference type="Gene3D" id="3.90.920.10">
    <property type="entry name" value="DNA primase, PRIM domain"/>
    <property type="match status" value="1"/>
</dbReference>
<dbReference type="EMBL" id="CP012333">
    <property type="protein sequence ID" value="AKU94296.1"/>
    <property type="molecule type" value="Genomic_DNA"/>
</dbReference>
<dbReference type="KEGG" id="llu:AKJ09_00960"/>
<dbReference type="Gene3D" id="3.30.1490.70">
    <property type="match status" value="1"/>
</dbReference>
<dbReference type="PANTHER" id="PTHR42705">
    <property type="entry name" value="BIFUNCTIONAL NON-HOMOLOGOUS END JOINING PROTEIN LIGD"/>
    <property type="match status" value="1"/>
</dbReference>